<evidence type="ECO:0000256" key="8">
    <source>
        <dbReference type="SAM" id="Phobius"/>
    </source>
</evidence>
<evidence type="ECO:0000256" key="4">
    <source>
        <dbReference type="ARBA" id="ARBA00022475"/>
    </source>
</evidence>
<dbReference type="AlphaFoldDB" id="A0A8I0KNG9"/>
<dbReference type="RefSeq" id="WP_191071334.1">
    <property type="nucleotide sequence ID" value="NZ_CP060506.1"/>
</dbReference>
<keyword evidence="3" id="KW-0813">Transport</keyword>
<feature type="transmembrane region" description="Helical" evidence="8">
    <location>
        <begin position="33"/>
        <end position="53"/>
    </location>
</feature>
<keyword evidence="6 8" id="KW-1133">Transmembrane helix</keyword>
<evidence type="ECO:0000256" key="3">
    <source>
        <dbReference type="ARBA" id="ARBA00022448"/>
    </source>
</evidence>
<evidence type="ECO:0000313" key="9">
    <source>
        <dbReference type="EMBL" id="MBD3689271.1"/>
    </source>
</evidence>
<keyword evidence="10" id="KW-1185">Reference proteome</keyword>
<evidence type="ECO:0000313" key="10">
    <source>
        <dbReference type="Proteomes" id="UP000627538"/>
    </source>
</evidence>
<dbReference type="InterPro" id="IPR007208">
    <property type="entry name" value="MrpF/PhaF-like"/>
</dbReference>
<evidence type="ECO:0000256" key="1">
    <source>
        <dbReference type="ARBA" id="ARBA00004651"/>
    </source>
</evidence>
<reference evidence="9 10" key="1">
    <citation type="submission" date="2020-08" db="EMBL/GenBank/DDBJ databases">
        <title>Winkia gen. nov., sp. nov., isolated from faeces of the Anser albifrons in China.</title>
        <authorList>
            <person name="Liu Q."/>
        </authorList>
    </citation>
    <scope>NUCLEOTIDE SEQUENCE [LARGE SCALE GENOMIC DNA]</scope>
    <source>
        <strain evidence="9 10">C62</strain>
    </source>
</reference>
<proteinExistence type="inferred from homology"/>
<dbReference type="EMBL" id="JACRUO010000001">
    <property type="protein sequence ID" value="MBD3689271.1"/>
    <property type="molecule type" value="Genomic_DNA"/>
</dbReference>
<comment type="similarity">
    <text evidence="2">Belongs to the CPA3 antiporters (TC 2.A.63) subunit F family.</text>
</comment>
<accession>A0A8I0KNG9</accession>
<keyword evidence="5 8" id="KW-0812">Transmembrane</keyword>
<evidence type="ECO:0000256" key="2">
    <source>
        <dbReference type="ARBA" id="ARBA00009212"/>
    </source>
</evidence>
<evidence type="ECO:0000256" key="7">
    <source>
        <dbReference type="ARBA" id="ARBA00023136"/>
    </source>
</evidence>
<sequence>MTILVSVNIIALAIAGLLTLVRLVRGPSALDRAVAIDVLTAVVIALAVWTLVISRRADVGVIVITLTMVAFVSSTVIGRFGRRYRGTEPLVDDPDTDAKGEL</sequence>
<feature type="transmembrane region" description="Helical" evidence="8">
    <location>
        <begin position="6"/>
        <end position="24"/>
    </location>
</feature>
<keyword evidence="4" id="KW-1003">Cell membrane</keyword>
<evidence type="ECO:0000256" key="6">
    <source>
        <dbReference type="ARBA" id="ARBA00022989"/>
    </source>
</evidence>
<protein>
    <submittedName>
        <fullName evidence="9">Cation:proton antiporter</fullName>
    </submittedName>
</protein>
<dbReference type="PANTHER" id="PTHR34702:SF1">
    <property type="entry name" value="NA(+)_H(+) ANTIPORTER SUBUNIT F"/>
    <property type="match status" value="1"/>
</dbReference>
<dbReference type="GO" id="GO:0015385">
    <property type="term" value="F:sodium:proton antiporter activity"/>
    <property type="evidence" value="ECO:0007669"/>
    <property type="project" value="TreeGrafter"/>
</dbReference>
<evidence type="ECO:0000256" key="5">
    <source>
        <dbReference type="ARBA" id="ARBA00022692"/>
    </source>
</evidence>
<name>A0A8I0KNG9_9ACTO</name>
<organism evidence="9 10">
    <name type="scientific">Nanchangia anserum</name>
    <dbReference type="NCBI Taxonomy" id="2692125"/>
    <lineage>
        <taxon>Bacteria</taxon>
        <taxon>Bacillati</taxon>
        <taxon>Actinomycetota</taxon>
        <taxon>Actinomycetes</taxon>
        <taxon>Actinomycetales</taxon>
        <taxon>Actinomycetaceae</taxon>
        <taxon>Nanchangia</taxon>
    </lineage>
</organism>
<gene>
    <name evidence="9" type="ORF">H8R10_03370</name>
</gene>
<dbReference type="Pfam" id="PF04066">
    <property type="entry name" value="MrpF_PhaF"/>
    <property type="match status" value="1"/>
</dbReference>
<keyword evidence="7 8" id="KW-0472">Membrane</keyword>
<dbReference type="PANTHER" id="PTHR34702">
    <property type="entry name" value="NA(+)/H(+) ANTIPORTER SUBUNIT F1"/>
    <property type="match status" value="1"/>
</dbReference>
<comment type="subcellular location">
    <subcellularLocation>
        <location evidence="1">Cell membrane</location>
        <topology evidence="1">Multi-pass membrane protein</topology>
    </subcellularLocation>
</comment>
<dbReference type="GO" id="GO:0005886">
    <property type="term" value="C:plasma membrane"/>
    <property type="evidence" value="ECO:0007669"/>
    <property type="project" value="UniProtKB-SubCell"/>
</dbReference>
<comment type="caution">
    <text evidence="9">The sequence shown here is derived from an EMBL/GenBank/DDBJ whole genome shotgun (WGS) entry which is preliminary data.</text>
</comment>
<dbReference type="Proteomes" id="UP000627538">
    <property type="component" value="Unassembled WGS sequence"/>
</dbReference>
<feature type="transmembrane region" description="Helical" evidence="8">
    <location>
        <begin position="59"/>
        <end position="77"/>
    </location>
</feature>